<name>A0A1N7EKB9_9ACTN</name>
<feature type="region of interest" description="Disordered" evidence="1">
    <location>
        <begin position="1"/>
        <end position="56"/>
    </location>
</feature>
<dbReference type="STRING" id="58117.SAMN05421833_11891"/>
<evidence type="ECO:0000256" key="1">
    <source>
        <dbReference type="SAM" id="MobiDB-lite"/>
    </source>
</evidence>
<organism evidence="2 3">
    <name type="scientific">Microbispora rosea</name>
    <dbReference type="NCBI Taxonomy" id="58117"/>
    <lineage>
        <taxon>Bacteria</taxon>
        <taxon>Bacillati</taxon>
        <taxon>Actinomycetota</taxon>
        <taxon>Actinomycetes</taxon>
        <taxon>Streptosporangiales</taxon>
        <taxon>Streptosporangiaceae</taxon>
        <taxon>Microbispora</taxon>
    </lineage>
</organism>
<dbReference type="EMBL" id="FTNI01000018">
    <property type="protein sequence ID" value="SIR88563.1"/>
    <property type="molecule type" value="Genomic_DNA"/>
</dbReference>
<sequence length="56" mass="5887">MLRSDRGACHHHSRADPILPETGLSSGSDLFDRPENAASSSGGWFEMISGDSGRAG</sequence>
<evidence type="ECO:0000313" key="3">
    <source>
        <dbReference type="Proteomes" id="UP000186096"/>
    </source>
</evidence>
<evidence type="ECO:0000313" key="2">
    <source>
        <dbReference type="EMBL" id="SIR88563.1"/>
    </source>
</evidence>
<keyword evidence="3" id="KW-1185">Reference proteome</keyword>
<dbReference type="RefSeq" id="WP_159454835.1">
    <property type="nucleotide sequence ID" value="NZ_FTNI01000018.1"/>
</dbReference>
<gene>
    <name evidence="2" type="ORF">SAMN05421833_11891</name>
</gene>
<dbReference type="Proteomes" id="UP000186096">
    <property type="component" value="Unassembled WGS sequence"/>
</dbReference>
<accession>A0A1N7EKB9</accession>
<reference evidence="3" key="1">
    <citation type="submission" date="2017-01" db="EMBL/GenBank/DDBJ databases">
        <authorList>
            <person name="Varghese N."/>
            <person name="Submissions S."/>
        </authorList>
    </citation>
    <scope>NUCLEOTIDE SEQUENCE [LARGE SCALE GENOMIC DNA]</scope>
    <source>
        <strain evidence="3">ATCC 12950</strain>
    </source>
</reference>
<protein>
    <submittedName>
        <fullName evidence="2">Uncharacterized protein</fullName>
    </submittedName>
</protein>
<proteinExistence type="predicted"/>
<dbReference type="AlphaFoldDB" id="A0A1N7EKB9"/>